<evidence type="ECO:0000259" key="3">
    <source>
        <dbReference type="PROSITE" id="PS51740"/>
    </source>
</evidence>
<proteinExistence type="predicted"/>
<dbReference type="SUPFAM" id="SSF89447">
    <property type="entry name" value="AbrB/MazE/MraZ-like"/>
    <property type="match status" value="1"/>
</dbReference>
<reference evidence="4 5" key="1">
    <citation type="submission" date="2019-02" db="EMBL/GenBank/DDBJ databases">
        <title>Deep-cultivation of Planctomycetes and their phenomic and genomic characterization uncovers novel biology.</title>
        <authorList>
            <person name="Wiegand S."/>
            <person name="Jogler M."/>
            <person name="Boedeker C."/>
            <person name="Pinto D."/>
            <person name="Vollmers J."/>
            <person name="Rivas-Marin E."/>
            <person name="Kohn T."/>
            <person name="Peeters S.H."/>
            <person name="Heuer A."/>
            <person name="Rast P."/>
            <person name="Oberbeckmann S."/>
            <person name="Bunk B."/>
            <person name="Jeske O."/>
            <person name="Meyerdierks A."/>
            <person name="Storesund J.E."/>
            <person name="Kallscheuer N."/>
            <person name="Luecker S."/>
            <person name="Lage O.M."/>
            <person name="Pohl T."/>
            <person name="Merkel B.J."/>
            <person name="Hornburger P."/>
            <person name="Mueller R.-W."/>
            <person name="Bruemmer F."/>
            <person name="Labrenz M."/>
            <person name="Spormann A.M."/>
            <person name="Op Den Camp H."/>
            <person name="Overmann J."/>
            <person name="Amann R."/>
            <person name="Jetten M.S.M."/>
            <person name="Mascher T."/>
            <person name="Medema M.H."/>
            <person name="Devos D.P."/>
            <person name="Kaster A.-K."/>
            <person name="Ovreas L."/>
            <person name="Rohde M."/>
            <person name="Galperin M.Y."/>
            <person name="Jogler C."/>
        </authorList>
    </citation>
    <scope>NUCLEOTIDE SEQUENCE [LARGE SCALE GENOMIC DNA]</scope>
    <source>
        <strain evidence="4 5">Mal64</strain>
    </source>
</reference>
<dbReference type="SMART" id="SM00966">
    <property type="entry name" value="SpoVT_AbrB"/>
    <property type="match status" value="1"/>
</dbReference>
<dbReference type="InterPro" id="IPR007159">
    <property type="entry name" value="SpoVT-AbrB_dom"/>
</dbReference>
<dbReference type="PROSITE" id="PS51740">
    <property type="entry name" value="SPOVT_ABRB"/>
    <property type="match status" value="1"/>
</dbReference>
<organism evidence="4 5">
    <name type="scientific">Pseudobythopirellula maris</name>
    <dbReference type="NCBI Taxonomy" id="2527991"/>
    <lineage>
        <taxon>Bacteria</taxon>
        <taxon>Pseudomonadati</taxon>
        <taxon>Planctomycetota</taxon>
        <taxon>Planctomycetia</taxon>
        <taxon>Pirellulales</taxon>
        <taxon>Lacipirellulaceae</taxon>
        <taxon>Pseudobythopirellula</taxon>
    </lineage>
</organism>
<keyword evidence="1" id="KW-0238">DNA-binding</keyword>
<name>A0A5C5ZP06_9BACT</name>
<dbReference type="Proteomes" id="UP000315440">
    <property type="component" value="Unassembled WGS sequence"/>
</dbReference>
<accession>A0A5C5ZP06</accession>
<sequence>MLRSTLTDRWQTTIPAAVRKALGLKPRQRLVYELRDGGVLIRPESETLLDLEGSLRSDTPPATKAQERAAARAARAGRHT</sequence>
<evidence type="ECO:0000313" key="5">
    <source>
        <dbReference type="Proteomes" id="UP000315440"/>
    </source>
</evidence>
<dbReference type="NCBIfam" id="TIGR01439">
    <property type="entry name" value="lp_hng_hel_AbrB"/>
    <property type="match status" value="1"/>
</dbReference>
<dbReference type="InterPro" id="IPR037914">
    <property type="entry name" value="SpoVT-AbrB_sf"/>
</dbReference>
<evidence type="ECO:0000256" key="1">
    <source>
        <dbReference type="PROSITE-ProRule" id="PRU01076"/>
    </source>
</evidence>
<evidence type="ECO:0000256" key="2">
    <source>
        <dbReference type="SAM" id="MobiDB-lite"/>
    </source>
</evidence>
<keyword evidence="5" id="KW-1185">Reference proteome</keyword>
<dbReference type="GO" id="GO:0001558">
    <property type="term" value="P:regulation of cell growth"/>
    <property type="evidence" value="ECO:0007669"/>
    <property type="project" value="InterPro"/>
</dbReference>
<dbReference type="InterPro" id="IPR031848">
    <property type="entry name" value="PrlF_antitoxin"/>
</dbReference>
<dbReference type="Gene3D" id="2.10.260.10">
    <property type="match status" value="1"/>
</dbReference>
<dbReference type="AlphaFoldDB" id="A0A5C5ZP06"/>
<feature type="domain" description="SpoVT-AbrB" evidence="3">
    <location>
        <begin position="1"/>
        <end position="46"/>
    </location>
</feature>
<dbReference type="Pfam" id="PF15937">
    <property type="entry name" value="PrlF_antitoxin"/>
    <property type="match status" value="1"/>
</dbReference>
<dbReference type="GO" id="GO:0003700">
    <property type="term" value="F:DNA-binding transcription factor activity"/>
    <property type="evidence" value="ECO:0007669"/>
    <property type="project" value="InterPro"/>
</dbReference>
<evidence type="ECO:0000313" key="4">
    <source>
        <dbReference type="EMBL" id="TWT88876.1"/>
    </source>
</evidence>
<dbReference type="GO" id="GO:0003677">
    <property type="term" value="F:DNA binding"/>
    <property type="evidence" value="ECO:0007669"/>
    <property type="project" value="UniProtKB-UniRule"/>
</dbReference>
<dbReference type="GO" id="GO:0097351">
    <property type="term" value="F:toxin sequestering activity"/>
    <property type="evidence" value="ECO:0007669"/>
    <property type="project" value="InterPro"/>
</dbReference>
<comment type="caution">
    <text evidence="4">The sequence shown here is derived from an EMBL/GenBank/DDBJ whole genome shotgun (WGS) entry which is preliminary data.</text>
</comment>
<protein>
    <submittedName>
        <fullName evidence="4">Putative regulator PrlF</fullName>
    </submittedName>
</protein>
<feature type="region of interest" description="Disordered" evidence="2">
    <location>
        <begin position="54"/>
        <end position="80"/>
    </location>
</feature>
<dbReference type="RefSeq" id="WP_146400308.1">
    <property type="nucleotide sequence ID" value="NZ_SJPQ01000002.1"/>
</dbReference>
<dbReference type="OrthoDB" id="9811597at2"/>
<dbReference type="EMBL" id="SJPQ01000002">
    <property type="protein sequence ID" value="TWT88876.1"/>
    <property type="molecule type" value="Genomic_DNA"/>
</dbReference>
<gene>
    <name evidence="4" type="ORF">Mal64_23640</name>
</gene>